<dbReference type="RefSeq" id="WP_203630220.1">
    <property type="nucleotide sequence ID" value="NZ_BNJR01000014.1"/>
</dbReference>
<gene>
    <name evidence="1" type="ORF">YK48G_16280</name>
</gene>
<name>A0ABQ3VZM9_9LACO</name>
<evidence type="ECO:0000313" key="1">
    <source>
        <dbReference type="EMBL" id="GHP14203.1"/>
    </source>
</evidence>
<proteinExistence type="predicted"/>
<sequence>MKKTVQLITAILTTVILSLSLEVIGTTVHAAKTFSKAEASRPVGYFSNSKIGVAFHWKSVRTKSGVQSALIFGDFKAPRLTGGYSLGNQLSKNKRTLTVYYKKINTKSQLSKTTYHFTLYKLSSRKYQVKVSNQLPSNHGQKYTFYKAKKSPAKSLANKFSKPVIQKKYKKLLDQQLQKAYQQAKAAGQSVQDPATDPQIQQREKATIKVATNSYLKQLVKSFG</sequence>
<dbReference type="Proteomes" id="UP000604765">
    <property type="component" value="Unassembled WGS sequence"/>
</dbReference>
<reference evidence="1 2" key="1">
    <citation type="journal article" date="2021" name="Int. J. Syst. Evol. Microbiol.">
        <title>Lentilactobacillus fungorum sp. nov., isolated from spent mushroom substrates.</title>
        <authorList>
            <person name="Tohno M."/>
            <person name="Tanizawa Y."/>
            <person name="Kojima Y."/>
            <person name="Sakamoto M."/>
            <person name="Ohkuma M."/>
            <person name="Kobayashi H."/>
        </authorList>
    </citation>
    <scope>NUCLEOTIDE SEQUENCE [LARGE SCALE GENOMIC DNA]</scope>
    <source>
        <strain evidence="1 2">YK48G</strain>
    </source>
</reference>
<organism evidence="1 2">
    <name type="scientific">Lentilactobacillus fungorum</name>
    <dbReference type="NCBI Taxonomy" id="2201250"/>
    <lineage>
        <taxon>Bacteria</taxon>
        <taxon>Bacillati</taxon>
        <taxon>Bacillota</taxon>
        <taxon>Bacilli</taxon>
        <taxon>Lactobacillales</taxon>
        <taxon>Lactobacillaceae</taxon>
        <taxon>Lentilactobacillus</taxon>
    </lineage>
</organism>
<comment type="caution">
    <text evidence="1">The sequence shown here is derived from an EMBL/GenBank/DDBJ whole genome shotgun (WGS) entry which is preliminary data.</text>
</comment>
<dbReference type="EMBL" id="BNJR01000014">
    <property type="protein sequence ID" value="GHP14203.1"/>
    <property type="molecule type" value="Genomic_DNA"/>
</dbReference>
<evidence type="ECO:0000313" key="2">
    <source>
        <dbReference type="Proteomes" id="UP000604765"/>
    </source>
</evidence>
<keyword evidence="2" id="KW-1185">Reference proteome</keyword>
<accession>A0ABQ3VZM9</accession>
<protein>
    <submittedName>
        <fullName evidence="1">Uncharacterized protein</fullName>
    </submittedName>
</protein>